<feature type="DNA-binding region" description="H-T-H motif" evidence="2">
    <location>
        <begin position="26"/>
        <end position="45"/>
    </location>
</feature>
<accession>A0ABW3BBS4</accession>
<evidence type="ECO:0000313" key="5">
    <source>
        <dbReference type="Proteomes" id="UP001596956"/>
    </source>
</evidence>
<evidence type="ECO:0000256" key="2">
    <source>
        <dbReference type="PROSITE-ProRule" id="PRU00335"/>
    </source>
</evidence>
<gene>
    <name evidence="4" type="ORF">ACFQZU_00490</name>
</gene>
<dbReference type="InterPro" id="IPR050109">
    <property type="entry name" value="HTH-type_TetR-like_transc_reg"/>
</dbReference>
<keyword evidence="5" id="KW-1185">Reference proteome</keyword>
<keyword evidence="1 2" id="KW-0238">DNA-binding</keyword>
<reference evidence="5" key="1">
    <citation type="journal article" date="2019" name="Int. J. Syst. Evol. Microbiol.">
        <title>The Global Catalogue of Microorganisms (GCM) 10K type strain sequencing project: providing services to taxonomists for standard genome sequencing and annotation.</title>
        <authorList>
            <consortium name="The Broad Institute Genomics Platform"/>
            <consortium name="The Broad Institute Genome Sequencing Center for Infectious Disease"/>
            <person name="Wu L."/>
            <person name="Ma J."/>
        </authorList>
    </citation>
    <scope>NUCLEOTIDE SEQUENCE [LARGE SCALE GENOMIC DNA]</scope>
    <source>
        <strain evidence="5">CCUG 63369</strain>
    </source>
</reference>
<proteinExistence type="predicted"/>
<name>A0ABW3BBS4_9ACTN</name>
<protein>
    <submittedName>
        <fullName evidence="4">TetR/AcrR family transcriptional regulator</fullName>
    </submittedName>
</protein>
<dbReference type="PROSITE" id="PS50977">
    <property type="entry name" value="HTH_TETR_2"/>
    <property type="match status" value="1"/>
</dbReference>
<dbReference type="Gene3D" id="1.10.357.10">
    <property type="entry name" value="Tetracycline Repressor, domain 2"/>
    <property type="match status" value="1"/>
</dbReference>
<dbReference type="InterPro" id="IPR036271">
    <property type="entry name" value="Tet_transcr_reg_TetR-rel_C_sf"/>
</dbReference>
<dbReference type="SUPFAM" id="SSF46689">
    <property type="entry name" value="Homeodomain-like"/>
    <property type="match status" value="1"/>
</dbReference>
<dbReference type="InterPro" id="IPR009057">
    <property type="entry name" value="Homeodomain-like_sf"/>
</dbReference>
<evidence type="ECO:0000259" key="3">
    <source>
        <dbReference type="PROSITE" id="PS50977"/>
    </source>
</evidence>
<comment type="caution">
    <text evidence="4">The sequence shown here is derived from an EMBL/GenBank/DDBJ whole genome shotgun (WGS) entry which is preliminary data.</text>
</comment>
<dbReference type="EMBL" id="JBHTHR010000004">
    <property type="protein sequence ID" value="MFD0799799.1"/>
    <property type="molecule type" value="Genomic_DNA"/>
</dbReference>
<evidence type="ECO:0000313" key="4">
    <source>
        <dbReference type="EMBL" id="MFD0799799.1"/>
    </source>
</evidence>
<dbReference type="PANTHER" id="PTHR30055">
    <property type="entry name" value="HTH-TYPE TRANSCRIPTIONAL REGULATOR RUTR"/>
    <property type="match status" value="1"/>
</dbReference>
<dbReference type="PRINTS" id="PR00455">
    <property type="entry name" value="HTHTETR"/>
</dbReference>
<evidence type="ECO:0000256" key="1">
    <source>
        <dbReference type="ARBA" id="ARBA00023125"/>
    </source>
</evidence>
<feature type="domain" description="HTH tetR-type" evidence="3">
    <location>
        <begin position="3"/>
        <end position="63"/>
    </location>
</feature>
<sequence length="185" mass="19992">MPTHARERLVAAAEKLFYSEGIHAVGVDRLLSESGVGRASFYRHFPSKDDLVVEIIEGYDRRWRAALEEAVQAQEGDPLAVFDALGKQFAAPDFRGCASINAMVEVADPESRAYQVAVRHKHSVIAFLAGLLKEAGVDGHAAMAERFMMLMDGATVTALREGDPAPAGNSKEIARELLGWPADGA</sequence>
<dbReference type="PANTHER" id="PTHR30055:SF200">
    <property type="entry name" value="HTH-TYPE TRANSCRIPTIONAL REPRESSOR BDCR"/>
    <property type="match status" value="1"/>
</dbReference>
<dbReference type="SUPFAM" id="SSF48498">
    <property type="entry name" value="Tetracyclin repressor-like, C-terminal domain"/>
    <property type="match status" value="1"/>
</dbReference>
<dbReference type="Pfam" id="PF00440">
    <property type="entry name" value="TetR_N"/>
    <property type="match status" value="1"/>
</dbReference>
<dbReference type="InterPro" id="IPR001647">
    <property type="entry name" value="HTH_TetR"/>
</dbReference>
<organism evidence="4 5">
    <name type="scientific">Streptomonospora algeriensis</name>
    <dbReference type="NCBI Taxonomy" id="995084"/>
    <lineage>
        <taxon>Bacteria</taxon>
        <taxon>Bacillati</taxon>
        <taxon>Actinomycetota</taxon>
        <taxon>Actinomycetes</taxon>
        <taxon>Streptosporangiales</taxon>
        <taxon>Nocardiopsidaceae</taxon>
        <taxon>Streptomonospora</taxon>
    </lineage>
</organism>
<dbReference type="Proteomes" id="UP001596956">
    <property type="component" value="Unassembled WGS sequence"/>
</dbReference>